<keyword evidence="2" id="KW-0326">Glycosidase</keyword>
<feature type="compositionally biased region" description="Basic and acidic residues" evidence="4">
    <location>
        <begin position="532"/>
        <end position="541"/>
    </location>
</feature>
<dbReference type="HOGENOM" id="CLU_002370_0_1_1"/>
<dbReference type="SUPFAM" id="SSF49785">
    <property type="entry name" value="Galactose-binding domain-like"/>
    <property type="match status" value="1"/>
</dbReference>
<feature type="compositionally biased region" description="Basic and acidic residues" evidence="4">
    <location>
        <begin position="953"/>
        <end position="965"/>
    </location>
</feature>
<sequence>MAGLIDNGVYDETELFFSDNLSRTAIAVKAKFHVPCLYREEFDLDPRRNGHFFLQTHGTTSRADIYLNGALVASKNTQVGSYGCQRYDEVTEHVRAGPNSLLIKTYPTCYDRDLAIGFINWNPYPPDNSTGVWRDVGLSQTGLVSISSPPCIVTDFAEPGVREVKLTVKTDTRNNVAESKRGFCELVGSSGMKMEGPYDWVPPKYRYDNRLGAAFRFESELGPDVGSPELARSFDDRKIYNEALCACYGKPTSLEDYLTKVQIMDYEATRAQFENYVVHKSATRPATGLIYWMLNGAWPTMHWSLFDYHLNPTGSSFGTKMGTRTEHVAFDYVERKRISSTIPWRSTNNPFTTQFIKKNRGQDSRPRYGTGCDALQTGIKRWERDQTLISRNVYWIPRKLGVLDWDNSTCYHTTVTRYSDFTVVTQFDPASEKLSVQFLERSVDSGDGDALITLQNESDIPAMCLRLSALDSEDGKESAPIFWSDSYVTLFPRETVEFRVECRGIRCGESAVVQAVGFNTDSGISPISWSDSRSRGSEPHRNPPRLIVPPPAPPLSGAQVFPPRRDNVAQPPSLTTSLSGVQFQGAGLPPSPSYAPTPSSMNSFSSPFSPMRSSFTTSSGELSAITTPMSSRHVSFNAPYNPQEWGPIRGNVSPSVGMSAFVPANDTPPIPPPPYSPRHPKPAETRADQSPNLALGVSVSPLAATAQYNSPISGITLESGSGYSYPASRPRPVSMIQNGDVVGDAQPQSVQAPNVSGHHSQSAVQSGPGVLQYNANPNVAGMGFSTSRQPLDNTIRPPSSKRAASTGDIGPSRNANASYAWLPHQAGRWEPGMPLPPPPPGPPPGGGSHQSRESSRGPSQEGSNRSSRHRSPPVLGTSLGEVPPTPAGWVDQAFVVNRRSESSRDRAGSLPQNANNYAPSDELARLTRHRQGPAPVIPRRDDPPSTRGISAKGIRERRIESRKEQVSGTTNSDSSNTTKGESSDPSWPSDLVLGNPGGPGLMRRRTVTKHTPRTPRTAQSDGQLTGSISKSPFVLLPSTDSAQFTPKQPQTPSLDNFGQSSSYAQTPPFSPGNDLQSPSFPGSTTQMLPPRALPTPPLQAIRERSSTSISRSSEQERSASHLPDSPTNGTQQHMPSISSKLSPGLLQSNRVVEYANDEFVRDAVLRHRDFIEKEASASTEVEGLELFADFMVSEFSIRQQRYALACKTGLFDLQKFCDRIFRLDSTQHNSAPTDVPPPTRISTRVAPSILISSDVRQTRAESGWWNNYKPSLSPIGSISINNDEMSSRGRAPSRWWESQTGSDSGGSGKKIRRSKQEAKYMGVPREVREAMQLEHFSAGVIDGNLSPTGPPAFSFSATYGPNEYPPEKVGWGERQPSVPPPPMGSHSLDCQIPTLDISRFVTLPPPYPRHYPAVNNSHPDLLYFRSTVRTVSDLTEVQETKESHKVKLEKLQHEHQMKMKESRRAFRSNMNNRIEQGTLSYAEAAEAEAVHLVEEQKREKELVQAEFDSFQEVVFQPLQIILKDRIEIASTCIDNLRSKLVDSTQDGIHNQTQEEGDERPELLEKLTQLKWLFEALEQLHREVYALESERNERYRAIVTLPYKQAKNQEKLLETDSFFLQDERNRKLTFATETLRRFESFMEVIEENVGRGVETQLSAFWDIAPSLVTVLQKIPEDLRSFTVQIPAKEYTENRSYYQFPLQYLYSLLSHAEKSTYQFIESQTNLLCLLHEVKTSLMKANCNVMELQRIISGEPGECIQGEMKESSEEEERRLTADLKDKVVMVEQQWDEALGKQLGCVKTRVQQDLLAQGGWDDTMFEES</sequence>
<reference evidence="6 7" key="1">
    <citation type="journal article" date="2011" name="PLoS Genet.">
        <title>Comparative genomic analysis of human fungal pathogens causing paracoccidioidomycosis.</title>
        <authorList>
            <person name="Desjardins C.A."/>
            <person name="Champion M.D."/>
            <person name="Holder J.W."/>
            <person name="Muszewska A."/>
            <person name="Goldberg J."/>
            <person name="Bailao A.M."/>
            <person name="Brigido M.M."/>
            <person name="Ferreira M.E."/>
            <person name="Garcia A.M."/>
            <person name="Grynberg M."/>
            <person name="Gujja S."/>
            <person name="Heiman D.I."/>
            <person name="Henn M.R."/>
            <person name="Kodira C.D."/>
            <person name="Leon-Narvaez H."/>
            <person name="Longo L.V."/>
            <person name="Ma L.J."/>
            <person name="Malavazi I."/>
            <person name="Matsuo A.L."/>
            <person name="Morais F.V."/>
            <person name="Pereira M."/>
            <person name="Rodriguez-Brito S."/>
            <person name="Sakthikumar S."/>
            <person name="Salem-Izacc S.M."/>
            <person name="Sykes S.M."/>
            <person name="Teixeira M.M."/>
            <person name="Vallejo M.C."/>
            <person name="Walter M.E."/>
            <person name="Yandava C."/>
            <person name="Young S."/>
            <person name="Zeng Q."/>
            <person name="Zucker J."/>
            <person name="Felipe M.S."/>
            <person name="Goldman G.H."/>
            <person name="Haas B.J."/>
            <person name="McEwen J.G."/>
            <person name="Nino-Vega G."/>
            <person name="Puccia R."/>
            <person name="San-Blas G."/>
            <person name="Soares C.M."/>
            <person name="Birren B.W."/>
            <person name="Cuomo C.A."/>
        </authorList>
    </citation>
    <scope>NUCLEOTIDE SEQUENCE [LARGE SCALE GENOMIC DNA]</scope>
    <source>
        <strain evidence="6 7">Pb18</strain>
    </source>
</reference>
<evidence type="ECO:0000313" key="7">
    <source>
        <dbReference type="Proteomes" id="UP000001628"/>
    </source>
</evidence>
<evidence type="ECO:0000259" key="5">
    <source>
        <dbReference type="Pfam" id="PF18368"/>
    </source>
</evidence>
<dbReference type="eggNOG" id="ENOG502QURU">
    <property type="taxonomic scope" value="Eukaryota"/>
</dbReference>
<dbReference type="PANTHER" id="PTHR43536">
    <property type="entry name" value="MANNOSYLGLYCOPROTEIN ENDO-BETA-MANNOSIDASE"/>
    <property type="match status" value="1"/>
</dbReference>
<dbReference type="PANTHER" id="PTHR43536:SF1">
    <property type="entry name" value="MANNOSYLGLYCOPROTEIN ENDO-BETA-MANNOSIDASE"/>
    <property type="match status" value="1"/>
</dbReference>
<protein>
    <recommendedName>
        <fullName evidence="5">Exo-beta-D-glucosaminidase Ig-fold domain-containing protein</fullName>
    </recommendedName>
</protein>
<dbReference type="VEuPathDB" id="FungiDB:PADG_11303"/>
<dbReference type="Gene3D" id="3.20.20.80">
    <property type="entry name" value="Glycosidases"/>
    <property type="match status" value="1"/>
</dbReference>
<dbReference type="RefSeq" id="XP_010757861.1">
    <property type="nucleotide sequence ID" value="XM_010759559.1"/>
</dbReference>
<feature type="compositionally biased region" description="Polar residues" evidence="4">
    <location>
        <begin position="570"/>
        <end position="582"/>
    </location>
</feature>
<dbReference type="STRING" id="502780.A0A0A0HWM7"/>
<keyword evidence="1" id="KW-0378">Hydrolase</keyword>
<evidence type="ECO:0000256" key="1">
    <source>
        <dbReference type="ARBA" id="ARBA00022801"/>
    </source>
</evidence>
<dbReference type="Proteomes" id="UP000001628">
    <property type="component" value="Unassembled WGS sequence"/>
</dbReference>
<feature type="compositionally biased region" description="Polar residues" evidence="4">
    <location>
        <begin position="746"/>
        <end position="765"/>
    </location>
</feature>
<gene>
    <name evidence="6" type="ORF">PADG_11303</name>
</gene>
<feature type="region of interest" description="Disordered" evidence="4">
    <location>
        <begin position="780"/>
        <end position="1142"/>
    </location>
</feature>
<feature type="region of interest" description="Disordered" evidence="4">
    <location>
        <begin position="526"/>
        <end position="615"/>
    </location>
</feature>
<dbReference type="Gene3D" id="2.60.120.260">
    <property type="entry name" value="Galactose-binding domain-like"/>
    <property type="match status" value="1"/>
</dbReference>
<dbReference type="InterPro" id="IPR017853">
    <property type="entry name" value="GH"/>
</dbReference>
<feature type="region of interest" description="Disordered" evidence="4">
    <location>
        <begin position="746"/>
        <end position="767"/>
    </location>
</feature>
<dbReference type="InParanoid" id="A0A0A0HWM7"/>
<organism evidence="6 7">
    <name type="scientific">Paracoccidioides brasiliensis (strain Pb18)</name>
    <dbReference type="NCBI Taxonomy" id="502780"/>
    <lineage>
        <taxon>Eukaryota</taxon>
        <taxon>Fungi</taxon>
        <taxon>Dikarya</taxon>
        <taxon>Ascomycota</taxon>
        <taxon>Pezizomycotina</taxon>
        <taxon>Eurotiomycetes</taxon>
        <taxon>Eurotiomycetidae</taxon>
        <taxon>Onygenales</taxon>
        <taxon>Ajellomycetaceae</taxon>
        <taxon>Paracoccidioides</taxon>
    </lineage>
</organism>
<dbReference type="InterPro" id="IPR041351">
    <property type="entry name" value="Ig_GlcNase"/>
</dbReference>
<keyword evidence="7" id="KW-1185">Reference proteome</keyword>
<evidence type="ECO:0000256" key="3">
    <source>
        <dbReference type="SAM" id="Coils"/>
    </source>
</evidence>
<dbReference type="InterPro" id="IPR013783">
    <property type="entry name" value="Ig-like_fold"/>
</dbReference>
<dbReference type="SUPFAM" id="SSF49303">
    <property type="entry name" value="beta-Galactosidase/glucuronidase domain"/>
    <property type="match status" value="1"/>
</dbReference>
<feature type="compositionally biased region" description="Polar residues" evidence="4">
    <location>
        <begin position="1014"/>
        <end position="1030"/>
    </location>
</feature>
<dbReference type="InterPro" id="IPR043534">
    <property type="entry name" value="EBDG/EBM"/>
</dbReference>
<dbReference type="InterPro" id="IPR036156">
    <property type="entry name" value="Beta-gal/glucu_dom_sf"/>
</dbReference>
<dbReference type="GeneID" id="22587200"/>
<feature type="compositionally biased region" description="Low complexity" evidence="4">
    <location>
        <begin position="967"/>
        <end position="978"/>
    </location>
</feature>
<evidence type="ECO:0000313" key="6">
    <source>
        <dbReference type="EMBL" id="KGM92481.1"/>
    </source>
</evidence>
<accession>A0A0A0HWM7</accession>
<dbReference type="Gene3D" id="2.60.40.10">
    <property type="entry name" value="Immunoglobulins"/>
    <property type="match status" value="2"/>
</dbReference>
<feature type="compositionally biased region" description="Pro residues" evidence="4">
    <location>
        <begin position="833"/>
        <end position="845"/>
    </location>
</feature>
<feature type="domain" description="Exo-beta-D-glucosaminidase Ig-fold" evidence="5">
    <location>
        <begin position="411"/>
        <end position="520"/>
    </location>
</feature>
<proteinExistence type="predicted"/>
<dbReference type="OMA" id="KYMGVPR"/>
<feature type="region of interest" description="Disordered" evidence="4">
    <location>
        <begin position="665"/>
        <end position="688"/>
    </location>
</feature>
<keyword evidence="3" id="KW-0175">Coiled coil</keyword>
<name>A0A0A0HWM7_PARBD</name>
<dbReference type="Pfam" id="PF18368">
    <property type="entry name" value="Ig_GlcNase"/>
    <property type="match status" value="1"/>
</dbReference>
<dbReference type="EMBL" id="KN275958">
    <property type="protein sequence ID" value="KGM92481.1"/>
    <property type="molecule type" value="Genomic_DNA"/>
</dbReference>
<feature type="compositionally biased region" description="Low complexity" evidence="4">
    <location>
        <begin position="596"/>
        <end position="615"/>
    </location>
</feature>
<feature type="compositionally biased region" description="Polar residues" evidence="4">
    <location>
        <begin position="1038"/>
        <end position="1087"/>
    </location>
</feature>
<dbReference type="InterPro" id="IPR008979">
    <property type="entry name" value="Galactose-bd-like_sf"/>
</dbReference>
<feature type="compositionally biased region" description="Pro residues" evidence="4">
    <location>
        <begin position="666"/>
        <end position="677"/>
    </location>
</feature>
<dbReference type="KEGG" id="pbn:PADG_11303"/>
<evidence type="ECO:0000256" key="2">
    <source>
        <dbReference type="ARBA" id="ARBA00023295"/>
    </source>
</evidence>
<dbReference type="OrthoDB" id="5367052at2759"/>
<evidence type="ECO:0000256" key="4">
    <source>
        <dbReference type="SAM" id="MobiDB-lite"/>
    </source>
</evidence>
<feature type="compositionally biased region" description="Basic residues" evidence="4">
    <location>
        <begin position="1002"/>
        <end position="1013"/>
    </location>
</feature>
<feature type="coiled-coil region" evidence="3">
    <location>
        <begin position="1434"/>
        <end position="1513"/>
    </location>
</feature>
<feature type="compositionally biased region" description="Basic and acidic residues" evidence="4">
    <location>
        <begin position="898"/>
        <end position="907"/>
    </location>
</feature>
<feature type="region of interest" description="Disordered" evidence="4">
    <location>
        <begin position="1279"/>
        <end position="1319"/>
    </location>
</feature>
<feature type="compositionally biased region" description="Polar residues" evidence="4">
    <location>
        <begin position="856"/>
        <end position="865"/>
    </location>
</feature>
<dbReference type="GO" id="GO:0004553">
    <property type="term" value="F:hydrolase activity, hydrolyzing O-glycosyl compounds"/>
    <property type="evidence" value="ECO:0007669"/>
    <property type="project" value="InterPro"/>
</dbReference>
<dbReference type="SUPFAM" id="SSF51445">
    <property type="entry name" value="(Trans)glycosidases"/>
    <property type="match status" value="1"/>
</dbReference>
<feature type="compositionally biased region" description="Polar residues" evidence="4">
    <location>
        <begin position="1125"/>
        <end position="1142"/>
    </location>
</feature>